<dbReference type="Pfam" id="PF14242">
    <property type="entry name" value="DUF4342"/>
    <property type="match status" value="1"/>
</dbReference>
<proteinExistence type="predicted"/>
<evidence type="ECO:0000256" key="1">
    <source>
        <dbReference type="SAM" id="MobiDB-lite"/>
    </source>
</evidence>
<dbReference type="AlphaFoldDB" id="A0A1I2XFX9"/>
<sequence length="153" mass="16940">MSNELENIDLIRARIGVTYREAKKALDEAGGDVVQALMNLEEKDQQFTERIQCRGQDLLENLKSILHRGQETRIKVKQGDRTVFEVPASVGAVGLLAALASSELAVLGALGTVTAMAKKYTLEFERKDKDPEVKVDKNESGAETFQFDKDSLQ</sequence>
<dbReference type="InterPro" id="IPR025642">
    <property type="entry name" value="DUF4342"/>
</dbReference>
<dbReference type="InterPro" id="IPR009060">
    <property type="entry name" value="UBA-like_sf"/>
</dbReference>
<organism evidence="3 4">
    <name type="scientific">Desulfotruncus arcticus DSM 17038</name>
    <dbReference type="NCBI Taxonomy" id="1121424"/>
    <lineage>
        <taxon>Bacteria</taxon>
        <taxon>Bacillati</taxon>
        <taxon>Bacillota</taxon>
        <taxon>Clostridia</taxon>
        <taxon>Eubacteriales</taxon>
        <taxon>Desulfallaceae</taxon>
        <taxon>Desulfotruncus</taxon>
    </lineage>
</organism>
<dbReference type="SUPFAM" id="SSF46934">
    <property type="entry name" value="UBA-like"/>
    <property type="match status" value="1"/>
</dbReference>
<evidence type="ECO:0000313" key="4">
    <source>
        <dbReference type="Proteomes" id="UP000199337"/>
    </source>
</evidence>
<feature type="domain" description="DUF4342" evidence="2">
    <location>
        <begin position="45"/>
        <end position="126"/>
    </location>
</feature>
<dbReference type="Gene3D" id="1.10.8.10">
    <property type="entry name" value="DNA helicase RuvA subunit, C-terminal domain"/>
    <property type="match status" value="1"/>
</dbReference>
<protein>
    <recommendedName>
        <fullName evidence="2">DUF4342 domain-containing protein</fullName>
    </recommendedName>
</protein>
<dbReference type="Proteomes" id="UP000199337">
    <property type="component" value="Unassembled WGS sequence"/>
</dbReference>
<reference evidence="4" key="1">
    <citation type="submission" date="2016-10" db="EMBL/GenBank/DDBJ databases">
        <authorList>
            <person name="Varghese N."/>
            <person name="Submissions S."/>
        </authorList>
    </citation>
    <scope>NUCLEOTIDE SEQUENCE [LARGE SCALE GENOMIC DNA]</scope>
    <source>
        <strain evidence="4">DSM 17038</strain>
    </source>
</reference>
<accession>A0A1I2XFX9</accession>
<keyword evidence="4" id="KW-1185">Reference proteome</keyword>
<name>A0A1I2XFX9_9FIRM</name>
<dbReference type="RefSeq" id="WP_092473580.1">
    <property type="nucleotide sequence ID" value="NZ_FOOX01000017.1"/>
</dbReference>
<gene>
    <name evidence="3" type="ORF">SAMN05660649_03958</name>
</gene>
<evidence type="ECO:0000313" key="3">
    <source>
        <dbReference type="EMBL" id="SFH12393.1"/>
    </source>
</evidence>
<dbReference type="STRING" id="341036.SAMN05660649_03958"/>
<evidence type="ECO:0000259" key="2">
    <source>
        <dbReference type="Pfam" id="PF14242"/>
    </source>
</evidence>
<dbReference type="EMBL" id="FOOX01000017">
    <property type="protein sequence ID" value="SFH12393.1"/>
    <property type="molecule type" value="Genomic_DNA"/>
</dbReference>
<feature type="region of interest" description="Disordered" evidence="1">
    <location>
        <begin position="128"/>
        <end position="153"/>
    </location>
</feature>
<dbReference type="OrthoDB" id="129626at2"/>